<feature type="compositionally biased region" description="Low complexity" evidence="1">
    <location>
        <begin position="49"/>
        <end position="64"/>
    </location>
</feature>
<dbReference type="GeneID" id="18911903"/>
<feature type="compositionally biased region" description="Low complexity" evidence="1">
    <location>
        <begin position="26"/>
        <end position="41"/>
    </location>
</feature>
<keyword evidence="3" id="KW-1185">Reference proteome</keyword>
<feature type="compositionally biased region" description="Low complexity" evidence="1">
    <location>
        <begin position="147"/>
        <end position="159"/>
    </location>
</feature>
<protein>
    <submittedName>
        <fullName evidence="2">Uncharacterized protein</fullName>
    </submittedName>
</protein>
<dbReference type="Proteomes" id="UP000008370">
    <property type="component" value="Unassembled WGS sequence"/>
</dbReference>
<evidence type="ECO:0000313" key="3">
    <source>
        <dbReference type="Proteomes" id="UP000008370"/>
    </source>
</evidence>
<feature type="region of interest" description="Disordered" evidence="1">
    <location>
        <begin position="135"/>
        <end position="165"/>
    </location>
</feature>
<dbReference type="RefSeq" id="XP_007402761.1">
    <property type="nucleotide sequence ID" value="XM_007402699.1"/>
</dbReference>
<dbReference type="InParanoid" id="K5VC69"/>
<dbReference type="OrthoDB" id="3266957at2759"/>
<evidence type="ECO:0000256" key="1">
    <source>
        <dbReference type="SAM" id="MobiDB-lite"/>
    </source>
</evidence>
<sequence length="280" mass="29543">MAPRRNKGKKAPPAPRKRTAAPPAPTNDETTPTTASTSSTSQPGPNNDTSSVLSSVSPVPGPTTNNISRPNAIELGNGAQPATAMSSTGAGSQGPHIPDIDPALTGSAPMDPATANLMNQVRLLEERLQRAEAAGPLASGGGDRRAAAAAAGSIPKPKGSAGGGKKGFHLIEKMGLGGSGEGKKLYNQLLSTVRELAHAARLDLSMPYCKVRPQDLHNIFATARKIHPFLARFANDWATGEMLKQFMSSVRRYGKRKGYFLYDTEASDVFRRLDDMEDGE</sequence>
<dbReference type="EMBL" id="JH930814">
    <property type="protein sequence ID" value="EKM48688.1"/>
    <property type="molecule type" value="Genomic_DNA"/>
</dbReference>
<feature type="compositionally biased region" description="Basic residues" evidence="1">
    <location>
        <begin position="1"/>
        <end position="19"/>
    </location>
</feature>
<name>K5VC69_PHACS</name>
<dbReference type="HOGENOM" id="CLU_994361_0_0_1"/>
<gene>
    <name evidence="2" type="ORF">PHACADRAFT_202515</name>
</gene>
<reference evidence="2 3" key="1">
    <citation type="journal article" date="2012" name="BMC Genomics">
        <title>Comparative genomics of the white-rot fungi, Phanerochaete carnosa and P. chrysosporium, to elucidate the genetic basis of the distinct wood types they colonize.</title>
        <authorList>
            <person name="Suzuki H."/>
            <person name="MacDonald J."/>
            <person name="Syed K."/>
            <person name="Salamov A."/>
            <person name="Hori C."/>
            <person name="Aerts A."/>
            <person name="Henrissat B."/>
            <person name="Wiebenga A."/>
            <person name="vanKuyk P.A."/>
            <person name="Barry K."/>
            <person name="Lindquist E."/>
            <person name="LaButti K."/>
            <person name="Lapidus A."/>
            <person name="Lucas S."/>
            <person name="Coutinho P."/>
            <person name="Gong Y."/>
            <person name="Samejima M."/>
            <person name="Mahadevan R."/>
            <person name="Abou-Zaid M."/>
            <person name="de Vries R.P."/>
            <person name="Igarashi K."/>
            <person name="Yadav J.S."/>
            <person name="Grigoriev I.V."/>
            <person name="Master E.R."/>
        </authorList>
    </citation>
    <scope>NUCLEOTIDE SEQUENCE [LARGE SCALE GENOMIC DNA]</scope>
    <source>
        <strain evidence="2 3">HHB-10118-sp</strain>
    </source>
</reference>
<organism evidence="2 3">
    <name type="scientific">Phanerochaete carnosa (strain HHB-10118-sp)</name>
    <name type="common">White-rot fungus</name>
    <name type="synonym">Peniophora carnosa</name>
    <dbReference type="NCBI Taxonomy" id="650164"/>
    <lineage>
        <taxon>Eukaryota</taxon>
        <taxon>Fungi</taxon>
        <taxon>Dikarya</taxon>
        <taxon>Basidiomycota</taxon>
        <taxon>Agaricomycotina</taxon>
        <taxon>Agaricomycetes</taxon>
        <taxon>Polyporales</taxon>
        <taxon>Phanerochaetaceae</taxon>
        <taxon>Phanerochaete</taxon>
    </lineage>
</organism>
<evidence type="ECO:0000313" key="2">
    <source>
        <dbReference type="EMBL" id="EKM48688.1"/>
    </source>
</evidence>
<accession>K5VC69</accession>
<dbReference type="AlphaFoldDB" id="K5VC69"/>
<dbReference type="STRING" id="650164.K5VC69"/>
<proteinExistence type="predicted"/>
<dbReference type="KEGG" id="pco:PHACADRAFT_202515"/>
<feature type="region of interest" description="Disordered" evidence="1">
    <location>
        <begin position="1"/>
        <end position="113"/>
    </location>
</feature>